<organism evidence="1">
    <name type="scientific">Klebsiella phage Phi_KR1</name>
    <dbReference type="NCBI Taxonomy" id="3240396"/>
    <lineage>
        <taxon>Viruses</taxon>
        <taxon>Duplodnaviria</taxon>
        <taxon>Heunggongvirae</taxon>
        <taxon>Uroviricota</taxon>
        <taxon>Caudoviricetes</taxon>
    </lineage>
</organism>
<proteinExistence type="predicted"/>
<evidence type="ECO:0000313" key="1">
    <source>
        <dbReference type="EMBL" id="XDQ96410.1"/>
    </source>
</evidence>
<sequence>MSKSCVTKTITVKILDFCDIHRIAREILRSHGYKIGDIIKFSNGYYDDDIGGMAWPKMSIIHKETNSYIEFNADDYEGIYAFCTSFCIKESNHNIYSSYSLI</sequence>
<dbReference type="EMBL" id="PP442063">
    <property type="protein sequence ID" value="XDQ96410.1"/>
    <property type="molecule type" value="Genomic_DNA"/>
</dbReference>
<protein>
    <submittedName>
        <fullName evidence="1">Uncharacterized protein</fullName>
    </submittedName>
</protein>
<gene>
    <name evidence="1" type="ORF">JOKLHMMP_00253</name>
</gene>
<name>A0AB39U0J3_9CAUD</name>
<reference evidence="1" key="1">
    <citation type="submission" date="2024-03" db="EMBL/GenBank/DDBJ databases">
        <title>A Strategy of Expanding the Host Range of Bacteriophages and Delaying Bacteriophage Resistance: A Bacteriophage Cocktail Treatment Approach in Klebsiella pneumoniae.</title>
        <authorList>
            <person name="Chen H."/>
        </authorList>
    </citation>
    <scope>NUCLEOTIDE SEQUENCE</scope>
</reference>
<accession>A0AB39U0J3</accession>